<accession>A0ABW1S8H5</accession>
<name>A0ABW1S8H5_9PROT</name>
<proteinExistence type="predicted"/>
<sequence length="115" mass="13182">MKAEEILRGSFKSLIEAIAKNPEWLKPPYNHLIDDWSYDTGRALRNSGLLLEWKTDMENAPNDKPVVLYDKRDGTHVSAEWDEGYNGYNWATLDGLYYHSAQFTHYAIISTEGVG</sequence>
<gene>
    <name evidence="1" type="ORF">ACFQDM_07235</name>
</gene>
<dbReference type="RefSeq" id="WP_377377378.1">
    <property type="nucleotide sequence ID" value="NZ_JBHSSW010000008.1"/>
</dbReference>
<dbReference type="EMBL" id="JBHSSW010000008">
    <property type="protein sequence ID" value="MFC6197865.1"/>
    <property type="molecule type" value="Genomic_DNA"/>
</dbReference>
<protein>
    <submittedName>
        <fullName evidence="1">Uncharacterized protein</fullName>
    </submittedName>
</protein>
<evidence type="ECO:0000313" key="1">
    <source>
        <dbReference type="EMBL" id="MFC6197865.1"/>
    </source>
</evidence>
<dbReference type="Proteomes" id="UP001596303">
    <property type="component" value="Unassembled WGS sequence"/>
</dbReference>
<comment type="caution">
    <text evidence="1">The sequence shown here is derived from an EMBL/GenBank/DDBJ whole genome shotgun (WGS) entry which is preliminary data.</text>
</comment>
<evidence type="ECO:0000313" key="2">
    <source>
        <dbReference type="Proteomes" id="UP001596303"/>
    </source>
</evidence>
<reference evidence="2" key="1">
    <citation type="journal article" date="2019" name="Int. J. Syst. Evol. Microbiol.">
        <title>The Global Catalogue of Microorganisms (GCM) 10K type strain sequencing project: providing services to taxonomists for standard genome sequencing and annotation.</title>
        <authorList>
            <consortium name="The Broad Institute Genomics Platform"/>
            <consortium name="The Broad Institute Genome Sequencing Center for Infectious Disease"/>
            <person name="Wu L."/>
            <person name="Ma J."/>
        </authorList>
    </citation>
    <scope>NUCLEOTIDE SEQUENCE [LARGE SCALE GENOMIC DNA]</scope>
    <source>
        <strain evidence="2">CGMCC-1.15741</strain>
    </source>
</reference>
<organism evidence="1 2">
    <name type="scientific">Ponticaulis profundi</name>
    <dbReference type="NCBI Taxonomy" id="2665222"/>
    <lineage>
        <taxon>Bacteria</taxon>
        <taxon>Pseudomonadati</taxon>
        <taxon>Pseudomonadota</taxon>
        <taxon>Alphaproteobacteria</taxon>
        <taxon>Hyphomonadales</taxon>
        <taxon>Hyphomonadaceae</taxon>
        <taxon>Ponticaulis</taxon>
    </lineage>
</organism>
<keyword evidence="2" id="KW-1185">Reference proteome</keyword>